<dbReference type="Proteomes" id="UP000030765">
    <property type="component" value="Unassembled WGS sequence"/>
</dbReference>
<evidence type="ECO:0000313" key="3">
    <source>
        <dbReference type="Proteomes" id="UP000030765"/>
    </source>
</evidence>
<protein>
    <submittedName>
        <fullName evidence="1 2">Uncharacterized protein</fullName>
    </submittedName>
</protein>
<gene>
    <name evidence="1" type="ORF">ZHAS_00016390</name>
</gene>
<reference evidence="1 3" key="1">
    <citation type="journal article" date="2014" name="BMC Genomics">
        <title>Genome sequence of Anopheles sinensis provides insight into genetics basis of mosquito competence for malaria parasites.</title>
        <authorList>
            <person name="Zhou D."/>
            <person name="Zhang D."/>
            <person name="Ding G."/>
            <person name="Shi L."/>
            <person name="Hou Q."/>
            <person name="Ye Y."/>
            <person name="Xu Y."/>
            <person name="Zhou H."/>
            <person name="Xiong C."/>
            <person name="Li S."/>
            <person name="Yu J."/>
            <person name="Hong S."/>
            <person name="Yu X."/>
            <person name="Zou P."/>
            <person name="Chen C."/>
            <person name="Chang X."/>
            <person name="Wang W."/>
            <person name="Lv Y."/>
            <person name="Sun Y."/>
            <person name="Ma L."/>
            <person name="Shen B."/>
            <person name="Zhu C."/>
        </authorList>
    </citation>
    <scope>NUCLEOTIDE SEQUENCE [LARGE SCALE GENOMIC DNA]</scope>
</reference>
<dbReference type="EnsemblMetazoa" id="ASIC016390-RA">
    <property type="protein sequence ID" value="ASIC016390-PA"/>
    <property type="gene ID" value="ASIC016390"/>
</dbReference>
<sequence length="119" mass="13462">MVRLVRCHKLMKAEAEFGEEKFHPDERPNTIKQIVINCRWADAVVKVVAAYFWPKNRTSHPPGWTQTTPSRWTASRHSAAKQTVSGVFCSSGNFSQPNFHVQCSLKAGCRSESVIFRNG</sequence>
<reference evidence="2" key="2">
    <citation type="submission" date="2020-05" db="UniProtKB">
        <authorList>
            <consortium name="EnsemblMetazoa"/>
        </authorList>
    </citation>
    <scope>IDENTIFICATION</scope>
</reference>
<evidence type="ECO:0000313" key="2">
    <source>
        <dbReference type="EnsemblMetazoa" id="ASIC016390-PA"/>
    </source>
</evidence>
<dbReference type="EMBL" id="KE525339">
    <property type="protein sequence ID" value="KFB48265.1"/>
    <property type="molecule type" value="Genomic_DNA"/>
</dbReference>
<accession>A0A084WDH1</accession>
<dbReference type="AlphaFoldDB" id="A0A084WDH1"/>
<name>A0A084WDH1_ANOSI</name>
<evidence type="ECO:0000313" key="1">
    <source>
        <dbReference type="EMBL" id="KFB48265.1"/>
    </source>
</evidence>
<dbReference type="VEuPathDB" id="VectorBase:ASIC016390"/>
<proteinExistence type="predicted"/>
<keyword evidence="3" id="KW-1185">Reference proteome</keyword>
<organism evidence="1">
    <name type="scientific">Anopheles sinensis</name>
    <name type="common">Mosquito</name>
    <dbReference type="NCBI Taxonomy" id="74873"/>
    <lineage>
        <taxon>Eukaryota</taxon>
        <taxon>Metazoa</taxon>
        <taxon>Ecdysozoa</taxon>
        <taxon>Arthropoda</taxon>
        <taxon>Hexapoda</taxon>
        <taxon>Insecta</taxon>
        <taxon>Pterygota</taxon>
        <taxon>Neoptera</taxon>
        <taxon>Endopterygota</taxon>
        <taxon>Diptera</taxon>
        <taxon>Nematocera</taxon>
        <taxon>Culicoidea</taxon>
        <taxon>Culicidae</taxon>
        <taxon>Anophelinae</taxon>
        <taxon>Anopheles</taxon>
    </lineage>
</organism>
<dbReference type="EMBL" id="ATLV01023009">
    <property type="status" value="NOT_ANNOTATED_CDS"/>
    <property type="molecule type" value="Genomic_DNA"/>
</dbReference>